<protein>
    <submittedName>
        <fullName evidence="2">Uncharacterized protein</fullName>
    </submittedName>
</protein>
<comment type="caution">
    <text evidence="2">The sequence shown here is derived from an EMBL/GenBank/DDBJ whole genome shotgun (WGS) entry which is preliminary data.</text>
</comment>
<feature type="region of interest" description="Disordered" evidence="1">
    <location>
        <begin position="101"/>
        <end position="132"/>
    </location>
</feature>
<sequence>MGFFGTSKGWHKKNLKTRRKSMRSLETKIQQIKDALEKALEAIESPQELIHELREKKIIGEADAERIGRSALHADTALEDFIYNFEDLTVEISEKVKEADAAQLRTDEQEMSSAQTYTPAKKGGNGNPFQPN</sequence>
<reference evidence="2 3" key="1">
    <citation type="journal article" date="2016" name="Nat. Commun.">
        <title>Thousands of microbial genomes shed light on interconnected biogeochemical processes in an aquifer system.</title>
        <authorList>
            <person name="Anantharaman K."/>
            <person name="Brown C.T."/>
            <person name="Hug L.A."/>
            <person name="Sharon I."/>
            <person name="Castelle C.J."/>
            <person name="Probst A.J."/>
            <person name="Thomas B.C."/>
            <person name="Singh A."/>
            <person name="Wilkins M.J."/>
            <person name="Karaoz U."/>
            <person name="Brodie E.L."/>
            <person name="Williams K.H."/>
            <person name="Hubbard S.S."/>
            <person name="Banfield J.F."/>
        </authorList>
    </citation>
    <scope>NUCLEOTIDE SEQUENCE [LARGE SCALE GENOMIC DNA]</scope>
</reference>
<dbReference type="EMBL" id="MHKD01000042">
    <property type="protein sequence ID" value="OGY81661.1"/>
    <property type="molecule type" value="Genomic_DNA"/>
</dbReference>
<proteinExistence type="predicted"/>
<evidence type="ECO:0000313" key="3">
    <source>
        <dbReference type="Proteomes" id="UP000176952"/>
    </source>
</evidence>
<gene>
    <name evidence="2" type="ORF">A3F54_01195</name>
</gene>
<name>A0A1G2AXJ1_9BACT</name>
<organism evidence="2 3">
    <name type="scientific">Candidatus Kerfeldbacteria bacterium RIFCSPHIGHO2_12_FULL_48_17</name>
    <dbReference type="NCBI Taxonomy" id="1798542"/>
    <lineage>
        <taxon>Bacteria</taxon>
        <taxon>Candidatus Kerfeldiibacteriota</taxon>
    </lineage>
</organism>
<dbReference type="Proteomes" id="UP000176952">
    <property type="component" value="Unassembled WGS sequence"/>
</dbReference>
<accession>A0A1G2AXJ1</accession>
<evidence type="ECO:0000256" key="1">
    <source>
        <dbReference type="SAM" id="MobiDB-lite"/>
    </source>
</evidence>
<dbReference type="AlphaFoldDB" id="A0A1G2AXJ1"/>
<evidence type="ECO:0000313" key="2">
    <source>
        <dbReference type="EMBL" id="OGY81661.1"/>
    </source>
</evidence>